<dbReference type="EMBL" id="BGPR01004112">
    <property type="protein sequence ID" value="GBM96032.1"/>
    <property type="molecule type" value="Genomic_DNA"/>
</dbReference>
<evidence type="ECO:0000313" key="2">
    <source>
        <dbReference type="Proteomes" id="UP000499080"/>
    </source>
</evidence>
<organism evidence="1 2">
    <name type="scientific">Araneus ventricosus</name>
    <name type="common">Orbweaver spider</name>
    <name type="synonym">Epeira ventricosa</name>
    <dbReference type="NCBI Taxonomy" id="182803"/>
    <lineage>
        <taxon>Eukaryota</taxon>
        <taxon>Metazoa</taxon>
        <taxon>Ecdysozoa</taxon>
        <taxon>Arthropoda</taxon>
        <taxon>Chelicerata</taxon>
        <taxon>Arachnida</taxon>
        <taxon>Araneae</taxon>
        <taxon>Araneomorphae</taxon>
        <taxon>Entelegynae</taxon>
        <taxon>Araneoidea</taxon>
        <taxon>Araneidae</taxon>
        <taxon>Araneus</taxon>
    </lineage>
</organism>
<accession>A0A4Y2K3Z5</accession>
<sequence length="100" mass="11091">MGTRCRLSGISDFGIPQKERDPDKINHALPIQLQRCFTLGRGDLVVRSQLRSQRAPDSKPGSALEPPCIRAWYSPNLPSWVEYPSIGVVRKFGEGVSAQV</sequence>
<dbReference type="AlphaFoldDB" id="A0A4Y2K3Z5"/>
<dbReference type="Proteomes" id="UP000499080">
    <property type="component" value="Unassembled WGS sequence"/>
</dbReference>
<reference evidence="1 2" key="1">
    <citation type="journal article" date="2019" name="Sci. Rep.">
        <title>Orb-weaving spider Araneus ventricosus genome elucidates the spidroin gene catalogue.</title>
        <authorList>
            <person name="Kono N."/>
            <person name="Nakamura H."/>
            <person name="Ohtoshi R."/>
            <person name="Moran D.A.P."/>
            <person name="Shinohara A."/>
            <person name="Yoshida Y."/>
            <person name="Fujiwara M."/>
            <person name="Mori M."/>
            <person name="Tomita M."/>
            <person name="Arakawa K."/>
        </authorList>
    </citation>
    <scope>NUCLEOTIDE SEQUENCE [LARGE SCALE GENOMIC DNA]</scope>
</reference>
<comment type="caution">
    <text evidence="1">The sequence shown here is derived from an EMBL/GenBank/DDBJ whole genome shotgun (WGS) entry which is preliminary data.</text>
</comment>
<name>A0A4Y2K3Z5_ARAVE</name>
<protein>
    <submittedName>
        <fullName evidence="1">Uncharacterized protein</fullName>
    </submittedName>
</protein>
<evidence type="ECO:0000313" key="1">
    <source>
        <dbReference type="EMBL" id="GBM96032.1"/>
    </source>
</evidence>
<gene>
    <name evidence="1" type="ORF">AVEN_240224_1</name>
</gene>
<keyword evidence="2" id="KW-1185">Reference proteome</keyword>
<proteinExistence type="predicted"/>